<sequence>MKTKERIILINNFIQSKYFSSWITKTLYLREAIFCYKMFCEMGFSLQ</sequence>
<dbReference type="Proteomes" id="UP001470586">
    <property type="component" value="Chromosome"/>
</dbReference>
<name>A0ABZ2YFF0_9MOLU</name>
<reference evidence="1" key="1">
    <citation type="submission" date="2023-06" db="EMBL/GenBank/DDBJ databases">
        <title>Complete Genome of Candidatus Phytoplasma asteris M33.</title>
        <authorList>
            <person name="Toth R."/>
            <person name="Ilic A.-M."/>
            <person name="Huettel B."/>
            <person name="Duduk B."/>
            <person name="Kube M."/>
        </authorList>
    </citation>
    <scope>NUCLEOTIDE SEQUENCE [LARGE SCALE GENOMIC DNA]</scope>
    <source>
        <strain evidence="1">M33</strain>
    </source>
</reference>
<gene>
    <name evidence="1" type="ORF">M33023_04960</name>
</gene>
<accession>A0ABZ2YFF0</accession>
<evidence type="ECO:0000313" key="1">
    <source>
        <dbReference type="EMBL" id="WZN38635.1"/>
    </source>
</evidence>
<protein>
    <submittedName>
        <fullName evidence="1">Uncharacterized protein</fullName>
    </submittedName>
</protein>
<organism evidence="1 2">
    <name type="scientific">Candidatus Phytoplasma asteris</name>
    <dbReference type="NCBI Taxonomy" id="85620"/>
    <lineage>
        <taxon>Bacteria</taxon>
        <taxon>Bacillati</taxon>
        <taxon>Mycoplasmatota</taxon>
        <taxon>Mollicutes</taxon>
        <taxon>Acholeplasmatales</taxon>
        <taxon>Acholeplasmataceae</taxon>
        <taxon>Candidatus Phytoplasma</taxon>
        <taxon>16SrI (Aster yellows group)</taxon>
    </lineage>
</organism>
<proteinExistence type="predicted"/>
<dbReference type="EMBL" id="CP128397">
    <property type="protein sequence ID" value="WZN38635.1"/>
    <property type="molecule type" value="Genomic_DNA"/>
</dbReference>
<keyword evidence="2" id="KW-1185">Reference proteome</keyword>
<evidence type="ECO:0000313" key="2">
    <source>
        <dbReference type="Proteomes" id="UP001470586"/>
    </source>
</evidence>